<dbReference type="Gene3D" id="3.90.550.10">
    <property type="entry name" value="Spore Coat Polysaccharide Biosynthesis Protein SpsA, Chain A"/>
    <property type="match status" value="2"/>
</dbReference>
<feature type="domain" description="Streptomycin biosynthesis protein StrF" evidence="2">
    <location>
        <begin position="8"/>
        <end position="218"/>
    </location>
</feature>
<evidence type="ECO:0000313" key="4">
    <source>
        <dbReference type="Proteomes" id="UP000294919"/>
    </source>
</evidence>
<dbReference type="PANTHER" id="PTHR22916:SF3">
    <property type="entry name" value="UDP-GLCNAC:BETAGAL BETA-1,3-N-ACETYLGLUCOSAMINYLTRANSFERASE-LIKE PROTEIN 1"/>
    <property type="match status" value="1"/>
</dbReference>
<comment type="caution">
    <text evidence="3">The sequence shown here is derived from an EMBL/GenBank/DDBJ whole genome shotgun (WGS) entry which is preliminary data.</text>
</comment>
<dbReference type="EMBL" id="SLWV01000015">
    <property type="protein sequence ID" value="TCO73641.1"/>
    <property type="molecule type" value="Genomic_DNA"/>
</dbReference>
<dbReference type="AlphaFoldDB" id="A0A4R2KIE6"/>
<name>A0A4R2KIE6_9FIRM</name>
<evidence type="ECO:0000259" key="1">
    <source>
        <dbReference type="Pfam" id="PF00535"/>
    </source>
</evidence>
<evidence type="ECO:0000313" key="3">
    <source>
        <dbReference type="EMBL" id="TCO73641.1"/>
    </source>
</evidence>
<dbReference type="InterPro" id="IPR029044">
    <property type="entry name" value="Nucleotide-diphossugar_trans"/>
</dbReference>
<organism evidence="3 4">
    <name type="scientific">Marinisporobacter balticus</name>
    <dbReference type="NCBI Taxonomy" id="2018667"/>
    <lineage>
        <taxon>Bacteria</taxon>
        <taxon>Bacillati</taxon>
        <taxon>Bacillota</taxon>
        <taxon>Clostridia</taxon>
        <taxon>Peptostreptococcales</taxon>
        <taxon>Thermotaleaceae</taxon>
        <taxon>Marinisporobacter</taxon>
    </lineage>
</organism>
<proteinExistence type="predicted"/>
<dbReference type="InterPro" id="IPR059123">
    <property type="entry name" value="StrF_dom"/>
</dbReference>
<dbReference type="OrthoDB" id="176403at2"/>
<evidence type="ECO:0000259" key="2">
    <source>
        <dbReference type="Pfam" id="PF13712"/>
    </source>
</evidence>
<reference evidence="3 4" key="1">
    <citation type="submission" date="2019-03" db="EMBL/GenBank/DDBJ databases">
        <title>Genomic Encyclopedia of Type Strains, Phase IV (KMG-IV): sequencing the most valuable type-strain genomes for metagenomic binning, comparative biology and taxonomic classification.</title>
        <authorList>
            <person name="Goeker M."/>
        </authorList>
    </citation>
    <scope>NUCLEOTIDE SEQUENCE [LARGE SCALE GENOMIC DNA]</scope>
    <source>
        <strain evidence="3 4">DSM 102940</strain>
    </source>
</reference>
<dbReference type="SUPFAM" id="SSF53448">
    <property type="entry name" value="Nucleotide-diphospho-sugar transferases"/>
    <property type="match status" value="2"/>
</dbReference>
<dbReference type="RefSeq" id="WP_132245804.1">
    <property type="nucleotide sequence ID" value="NZ_SLWV01000015.1"/>
</dbReference>
<dbReference type="GO" id="GO:0016758">
    <property type="term" value="F:hexosyltransferase activity"/>
    <property type="evidence" value="ECO:0007669"/>
    <property type="project" value="UniProtKB-ARBA"/>
</dbReference>
<protein>
    <submittedName>
        <fullName evidence="3">Glycosyl transferase family 2</fullName>
    </submittedName>
</protein>
<dbReference type="Pfam" id="PF13712">
    <property type="entry name" value="Glyco_tranf_2_5"/>
    <property type="match status" value="1"/>
</dbReference>
<feature type="domain" description="Glycosyltransferase 2-like" evidence="1">
    <location>
        <begin position="227"/>
        <end position="365"/>
    </location>
</feature>
<gene>
    <name evidence="3" type="ORF">EV214_11530</name>
</gene>
<dbReference type="CDD" id="cd00761">
    <property type="entry name" value="Glyco_tranf_GTA_type"/>
    <property type="match status" value="1"/>
</dbReference>
<sequence>MLNAKKICFFTCINDEKTYAESLLYIKNLNIPEGYEVATLCIKNTENVTKWYNQAMKYSDAKYKVYMHEDVFIINKNFISDFITIFEKAKNVGMIGIIGSKVIPTTGVWNQSQHKYGKVYDNSSGKLKLLQYKNVETEYESIKAIDSMLMITQYDIPWREDIFDNYYFYDISQCVEFNKEGYEVVIPKQDKPWCIHECKTVNIKERPEKYQNIFLDEYAKDIFPLVSIFLEACGRANYFKSSLDSIINQTYKNIEIIVIDGSLDNKCKEITELYLKKYPCIKYYTPTILFQNKNVSSQLLQICSGEYISYLTDDAIYHKDRINIMIDYFLEYEDVSFITSYRQFIDTEGKPLIDFNMNRKLFEKNSIVKDHAIFHFILKKTFDMINEITSPLFNRKIFEDIEKDIQKCKFGIYTEKQNKIISNLLVWISTIYKEKGIYLSDPLCYFKPHDMDEQRKVNTLIHQLLEYLISKDMNLN</sequence>
<keyword evidence="3" id="KW-0808">Transferase</keyword>
<accession>A0A4R2KIE6</accession>
<dbReference type="Pfam" id="PF00535">
    <property type="entry name" value="Glycos_transf_2"/>
    <property type="match status" value="1"/>
</dbReference>
<dbReference type="InterPro" id="IPR001173">
    <property type="entry name" value="Glyco_trans_2-like"/>
</dbReference>
<dbReference type="PANTHER" id="PTHR22916">
    <property type="entry name" value="GLYCOSYLTRANSFERASE"/>
    <property type="match status" value="1"/>
</dbReference>
<dbReference type="Proteomes" id="UP000294919">
    <property type="component" value="Unassembled WGS sequence"/>
</dbReference>
<keyword evidence="4" id="KW-1185">Reference proteome</keyword>